<accession>A0ABU9VHA8</accession>
<dbReference type="Proteomes" id="UP001418796">
    <property type="component" value="Unassembled WGS sequence"/>
</dbReference>
<evidence type="ECO:0000256" key="1">
    <source>
        <dbReference type="SAM" id="SignalP"/>
    </source>
</evidence>
<dbReference type="CDD" id="cd13608">
    <property type="entry name" value="PBP2_OpuCC_like"/>
    <property type="match status" value="1"/>
</dbReference>
<dbReference type="EMBL" id="JBCITK010000001">
    <property type="protein sequence ID" value="MEN0643297.1"/>
    <property type="molecule type" value="Genomic_DNA"/>
</dbReference>
<feature type="chain" id="PRO_5045138175" evidence="1">
    <location>
        <begin position="27"/>
        <end position="305"/>
    </location>
</feature>
<dbReference type="InterPro" id="IPR007210">
    <property type="entry name" value="ABC_Gly_betaine_transp_sub-bd"/>
</dbReference>
<sequence length="305" mass="33835">MLKIKSMVAISLLATVLTGCSLPGLSGPASGTVKIGAVNTTESMIIGNMIKELIEEETDLKVEMINNLGSSIVMHQAMLNGDVDISATRYTGTDIAGALNMEPVMDPEEALKVVQEEFPERYDQVWFDSYGFANSYAITVTNEMANQENLEKVSDLEDQADDLRVGVDGSWINRAGDGYEGFQETYFGFENISPMQIGLVYDAVESGRMDAVLAYTTDGRIAAYDLKILEDDRQFFPPYDASMVVDNKLLSEHPELEAILNRLVGTIDTEKMQELNYESDFFMKEPAVVAREFLDENQFFVEGGE</sequence>
<dbReference type="PROSITE" id="PS51257">
    <property type="entry name" value="PROKAR_LIPOPROTEIN"/>
    <property type="match status" value="1"/>
</dbReference>
<gene>
    <name evidence="3" type="ORF">MKY91_09080</name>
</gene>
<dbReference type="Gene3D" id="3.40.190.10">
    <property type="entry name" value="Periplasmic binding protein-like II"/>
    <property type="match status" value="1"/>
</dbReference>
<evidence type="ECO:0000313" key="3">
    <source>
        <dbReference type="EMBL" id="MEN0643297.1"/>
    </source>
</evidence>
<dbReference type="RefSeq" id="WP_343130247.1">
    <property type="nucleotide sequence ID" value="NZ_JBCITK010000001.1"/>
</dbReference>
<dbReference type="SUPFAM" id="SSF53850">
    <property type="entry name" value="Periplasmic binding protein-like II"/>
    <property type="match status" value="1"/>
</dbReference>
<feature type="signal peptide" evidence="1">
    <location>
        <begin position="1"/>
        <end position="26"/>
    </location>
</feature>
<organism evidence="3 4">
    <name type="scientific">Alkalicoccobacillus gibsonii</name>
    <dbReference type="NCBI Taxonomy" id="79881"/>
    <lineage>
        <taxon>Bacteria</taxon>
        <taxon>Bacillati</taxon>
        <taxon>Bacillota</taxon>
        <taxon>Bacilli</taxon>
        <taxon>Bacillales</taxon>
        <taxon>Bacillaceae</taxon>
        <taxon>Alkalicoccobacillus</taxon>
    </lineage>
</organism>
<protein>
    <submittedName>
        <fullName evidence="3">Osmoprotectant ABC transporter substrate-binding protein</fullName>
    </submittedName>
</protein>
<dbReference type="Gene3D" id="3.40.190.120">
    <property type="entry name" value="Osmoprotection protein (prox), domain 2"/>
    <property type="match status" value="1"/>
</dbReference>
<feature type="domain" description="ABC-type glycine betaine transport system substrate-binding" evidence="2">
    <location>
        <begin position="32"/>
        <end position="296"/>
    </location>
</feature>
<comment type="caution">
    <text evidence="3">The sequence shown here is derived from an EMBL/GenBank/DDBJ whole genome shotgun (WGS) entry which is preliminary data.</text>
</comment>
<evidence type="ECO:0000259" key="2">
    <source>
        <dbReference type="Pfam" id="PF04069"/>
    </source>
</evidence>
<dbReference type="Pfam" id="PF04069">
    <property type="entry name" value="OpuAC"/>
    <property type="match status" value="1"/>
</dbReference>
<dbReference type="PANTHER" id="PTHR30024:SF44">
    <property type="entry name" value="CHOLINE-BINDING PROTEIN"/>
    <property type="match status" value="1"/>
</dbReference>
<reference evidence="3 4" key="1">
    <citation type="submission" date="2024-03" db="EMBL/GenBank/DDBJ databases">
        <title>Bacilli Hybrid Assemblies.</title>
        <authorList>
            <person name="Kovac J."/>
        </authorList>
    </citation>
    <scope>NUCLEOTIDE SEQUENCE [LARGE SCALE GENOMIC DNA]</scope>
    <source>
        <strain evidence="3 4">FSL R7-0666</strain>
    </source>
</reference>
<keyword evidence="1" id="KW-0732">Signal</keyword>
<proteinExistence type="predicted"/>
<dbReference type="PANTHER" id="PTHR30024">
    <property type="entry name" value="ALIPHATIC SULFONATES-BINDING PROTEIN-RELATED"/>
    <property type="match status" value="1"/>
</dbReference>
<keyword evidence="4" id="KW-1185">Reference proteome</keyword>
<name>A0ABU9VHA8_9BACI</name>
<evidence type="ECO:0000313" key="4">
    <source>
        <dbReference type="Proteomes" id="UP001418796"/>
    </source>
</evidence>